<protein>
    <submittedName>
        <fullName evidence="1">Uncharacterized protein</fullName>
    </submittedName>
</protein>
<dbReference type="Proteomes" id="UP000005573">
    <property type="component" value="Unassembled WGS sequence"/>
</dbReference>
<evidence type="ECO:0000313" key="1">
    <source>
        <dbReference type="EMBL" id="EFU79444.1"/>
    </source>
</evidence>
<reference evidence="1 2" key="1">
    <citation type="submission" date="2010-12" db="EMBL/GenBank/DDBJ databases">
        <authorList>
            <person name="Muzny D."/>
            <person name="Qin X."/>
            <person name="Deng J."/>
            <person name="Jiang H."/>
            <person name="Liu Y."/>
            <person name="Qu J."/>
            <person name="Song X.-Z."/>
            <person name="Zhang L."/>
            <person name="Thornton R."/>
            <person name="Coyle M."/>
            <person name="Francisco L."/>
            <person name="Jackson L."/>
            <person name="Javaid M."/>
            <person name="Korchina V."/>
            <person name="Kovar C."/>
            <person name="Mata R."/>
            <person name="Mathew T."/>
            <person name="Ngo R."/>
            <person name="Nguyen L."/>
            <person name="Nguyen N."/>
            <person name="Okwuonu G."/>
            <person name="Ongeri F."/>
            <person name="Pham C."/>
            <person name="Simmons D."/>
            <person name="Wilczek-Boney K."/>
            <person name="Hale W."/>
            <person name="Jakkamsetti A."/>
            <person name="Pham P."/>
            <person name="Ruth R."/>
            <person name="San Lucas F."/>
            <person name="Warren J."/>
            <person name="Zhang J."/>
            <person name="Zhao Z."/>
            <person name="Zhou C."/>
            <person name="Zhu D."/>
            <person name="Lee S."/>
            <person name="Bess C."/>
            <person name="Blankenburg K."/>
            <person name="Forbes L."/>
            <person name="Fu Q."/>
            <person name="Gubbala S."/>
            <person name="Hirani K."/>
            <person name="Jayaseelan J.C."/>
            <person name="Lara F."/>
            <person name="Munidasa M."/>
            <person name="Palculict T."/>
            <person name="Patil S."/>
            <person name="Pu L.-L."/>
            <person name="Saada N."/>
            <person name="Tang L."/>
            <person name="Weissenberger G."/>
            <person name="Zhu Y."/>
            <person name="Hemphill L."/>
            <person name="Shang Y."/>
            <person name="Youmans B."/>
            <person name="Ayvaz T."/>
            <person name="Ross M."/>
            <person name="Santibanez J."/>
            <person name="Aqrawi P."/>
            <person name="Gross S."/>
            <person name="Joshi V."/>
            <person name="Fowler G."/>
            <person name="Nazareth L."/>
            <person name="Reid J."/>
            <person name="Worley K."/>
            <person name="Petrosino J."/>
            <person name="Highlander S."/>
            <person name="Gibbs R."/>
        </authorList>
    </citation>
    <scope>NUCLEOTIDE SEQUENCE [LARGE SCALE GENOMIC DNA]</scope>
    <source>
        <strain evidence="1 2">ATCC 51333</strain>
    </source>
</reference>
<dbReference type="AlphaFoldDB" id="E6M0G4"/>
<proteinExistence type="predicted"/>
<comment type="caution">
    <text evidence="1">The sequence shown here is derived from an EMBL/GenBank/DDBJ whole genome shotgun (WGS) entry which is preliminary data.</text>
</comment>
<organism evidence="1 2">
    <name type="scientific">Mobiluncus curtisii ATCC 51333</name>
    <dbReference type="NCBI Taxonomy" id="887326"/>
    <lineage>
        <taxon>Bacteria</taxon>
        <taxon>Bacillati</taxon>
        <taxon>Actinomycetota</taxon>
        <taxon>Actinomycetes</taxon>
        <taxon>Actinomycetales</taxon>
        <taxon>Actinomycetaceae</taxon>
        <taxon>Mobiluncus</taxon>
    </lineage>
</organism>
<gene>
    <name evidence="1" type="ORF">HMPREF0388_1547</name>
</gene>
<name>E6M0G4_9ACTO</name>
<dbReference type="HOGENOM" id="CLU_626495_0_0_11"/>
<sequence length="454" mass="50949">MHKQLLLRQTGTAMKFPFFGKDNGDSEPEEDHEGDIIIPTENTEIVPTIDNDGVDLALYDHVKLDAKAIGGAAFADALIPMAAKSADAMAQWDHAIVRFPKGAGWNDLLNRKTPGWEEWKQLGILKDGKFQPQAAIRQAKLSPVTVANLALQGAAIVVGQAYMTEISKQLESIKSGIAAIQQEMRLEREADIEARFERLFEYISQYEEISTNPEKKQAVLNTIEGICVETLKAWKFQVKAMREFGAHIESPKRMKDDEVRAKLNEFQGRERDALAAFRLFLAAEQASMQYDEDFSAARIAREREKVERCLTDYAEVRDNAQTLLTERINNVRGGLLAVPDAEKDDYEHQNVLFDLGHFVTHNAPRITPVAMRKEAQKQAAINKDCYRQAAGVADPIALIGEERENELARMNFIYNEADAMLIDGDGVYFLKTRADKTELKTGESEASENQNADE</sequence>
<accession>E6M0G4</accession>
<dbReference type="RefSeq" id="WP_004009942.1">
    <property type="nucleotide sequence ID" value="NZ_GL622340.1"/>
</dbReference>
<dbReference type="EMBL" id="AEPY01000011">
    <property type="protein sequence ID" value="EFU79444.1"/>
    <property type="molecule type" value="Genomic_DNA"/>
</dbReference>
<evidence type="ECO:0000313" key="2">
    <source>
        <dbReference type="Proteomes" id="UP000005573"/>
    </source>
</evidence>